<evidence type="ECO:0000313" key="3">
    <source>
        <dbReference type="EMBL" id="PTQ12146.1"/>
    </source>
</evidence>
<reference evidence="3 4" key="1">
    <citation type="submission" date="2017-09" db="EMBL/GenBank/DDBJ databases">
        <title>Sphingomonas panjinensis sp.nov., isolated from oil-contaminated soil.</title>
        <authorList>
            <person name="Wang L."/>
            <person name="Chen L."/>
        </authorList>
    </citation>
    <scope>NUCLEOTIDE SEQUENCE [LARGE SCALE GENOMIC DNA]</scope>
    <source>
        <strain evidence="3 4">FW-11</strain>
    </source>
</reference>
<evidence type="ECO:0000313" key="4">
    <source>
        <dbReference type="Proteomes" id="UP000244162"/>
    </source>
</evidence>
<dbReference type="AlphaFoldDB" id="A0A2T5FZL7"/>
<dbReference type="OrthoDB" id="7452571at2"/>
<dbReference type="RefSeq" id="WP_107967012.1">
    <property type="nucleotide sequence ID" value="NZ_NWBU01000005.1"/>
</dbReference>
<comment type="caution">
    <text evidence="3">The sequence shown here is derived from an EMBL/GenBank/DDBJ whole genome shotgun (WGS) entry which is preliminary data.</text>
</comment>
<sequence>MKRIRVATAAAVGAMMAMAWPPTPARAQDDGCAVAAKPKKKRGLGGLLSAARSSGLEGSIAGALRGDGDLKSDLGGVARATAERGAADAGARAACAATDRASGGGEDGTGTRPAAPASATGRARRETAAADVQYPSRMPVADTIKAQIAAFDAFGKVRCASCEGGHAYESWARQAYVSELRGEYNGWAKKLGNLAVGATLPWTSGSAAGVITVRSEGAVNGFRCKQLHYRLTRGSASAERPGLVCWGRLNEYAGSDSWVEVY</sequence>
<proteinExistence type="predicted"/>
<gene>
    <name evidence="3" type="ORF">CLG96_06195</name>
</gene>
<dbReference type="EMBL" id="NWBU01000005">
    <property type="protein sequence ID" value="PTQ12146.1"/>
    <property type="molecule type" value="Genomic_DNA"/>
</dbReference>
<protein>
    <submittedName>
        <fullName evidence="3">Uncharacterized protein</fullName>
    </submittedName>
</protein>
<name>A0A2T5FZL7_9SPHN</name>
<feature type="chain" id="PRO_5015400432" evidence="2">
    <location>
        <begin position="20"/>
        <end position="262"/>
    </location>
</feature>
<organism evidence="3 4">
    <name type="scientific">Sphingomonas oleivorans</name>
    <dbReference type="NCBI Taxonomy" id="1735121"/>
    <lineage>
        <taxon>Bacteria</taxon>
        <taxon>Pseudomonadati</taxon>
        <taxon>Pseudomonadota</taxon>
        <taxon>Alphaproteobacteria</taxon>
        <taxon>Sphingomonadales</taxon>
        <taxon>Sphingomonadaceae</taxon>
        <taxon>Sphingomonas</taxon>
    </lineage>
</organism>
<keyword evidence="2" id="KW-0732">Signal</keyword>
<accession>A0A2T5FZL7</accession>
<keyword evidence="4" id="KW-1185">Reference proteome</keyword>
<feature type="region of interest" description="Disordered" evidence="1">
    <location>
        <begin position="98"/>
        <end position="129"/>
    </location>
</feature>
<evidence type="ECO:0000256" key="2">
    <source>
        <dbReference type="SAM" id="SignalP"/>
    </source>
</evidence>
<dbReference type="Proteomes" id="UP000244162">
    <property type="component" value="Unassembled WGS sequence"/>
</dbReference>
<evidence type="ECO:0000256" key="1">
    <source>
        <dbReference type="SAM" id="MobiDB-lite"/>
    </source>
</evidence>
<feature type="signal peptide" evidence="2">
    <location>
        <begin position="1"/>
        <end position="19"/>
    </location>
</feature>